<keyword evidence="4" id="KW-0804">Transcription</keyword>
<comment type="similarity">
    <text evidence="1">Belongs to the sigma-70 factor family. ECF subfamily.</text>
</comment>
<dbReference type="InterPro" id="IPR007627">
    <property type="entry name" value="RNA_pol_sigma70_r2"/>
</dbReference>
<dbReference type="InterPro" id="IPR014284">
    <property type="entry name" value="RNA_pol_sigma-70_dom"/>
</dbReference>
<dbReference type="PANTHER" id="PTHR43133:SF46">
    <property type="entry name" value="RNA POLYMERASE SIGMA-70 FACTOR ECF SUBFAMILY"/>
    <property type="match status" value="1"/>
</dbReference>
<keyword evidence="2" id="KW-0805">Transcription regulation</keyword>
<dbReference type="SUPFAM" id="SSF88946">
    <property type="entry name" value="Sigma2 domain of RNA polymerase sigma factors"/>
    <property type="match status" value="1"/>
</dbReference>
<dbReference type="NCBIfam" id="TIGR02937">
    <property type="entry name" value="sigma70-ECF"/>
    <property type="match status" value="1"/>
</dbReference>
<evidence type="ECO:0000259" key="5">
    <source>
        <dbReference type="Pfam" id="PF04542"/>
    </source>
</evidence>
<dbReference type="SUPFAM" id="SSF88659">
    <property type="entry name" value="Sigma3 and sigma4 domains of RNA polymerase sigma factors"/>
    <property type="match status" value="1"/>
</dbReference>
<organism evidence="7 8">
    <name type="scientific">Arenibacter antarcticus</name>
    <dbReference type="NCBI Taxonomy" id="2040469"/>
    <lineage>
        <taxon>Bacteria</taxon>
        <taxon>Pseudomonadati</taxon>
        <taxon>Bacteroidota</taxon>
        <taxon>Flavobacteriia</taxon>
        <taxon>Flavobacteriales</taxon>
        <taxon>Flavobacteriaceae</taxon>
        <taxon>Arenibacter</taxon>
    </lineage>
</organism>
<dbReference type="RefSeq" id="WP_251807986.1">
    <property type="nucleotide sequence ID" value="NZ_CP166679.1"/>
</dbReference>
<name>A0ABW5VEB2_9FLAO</name>
<sequence length="195" mass="23267">MYKKDTLFLDGLKNGEERAYENLYHKYYTSLVMYCYNLTKDQDRAEDIVQQTFVKIWIKRETLDIHSSFKNYLYRSVYNTFLKEYRKLKKEELALLELKNDILVDFEERDEAVLEERMKLLEKAIDQLPKKNKVVFLLSKKSGYKHKEIAAQLDISEKAVEKHISRATQSIKTWLKEKKTSLLIVFLSCNKSCNN</sequence>
<evidence type="ECO:0000256" key="3">
    <source>
        <dbReference type="ARBA" id="ARBA00023082"/>
    </source>
</evidence>
<accession>A0ABW5VEB2</accession>
<evidence type="ECO:0000313" key="8">
    <source>
        <dbReference type="Proteomes" id="UP001597532"/>
    </source>
</evidence>
<dbReference type="Pfam" id="PF08281">
    <property type="entry name" value="Sigma70_r4_2"/>
    <property type="match status" value="1"/>
</dbReference>
<keyword evidence="8" id="KW-1185">Reference proteome</keyword>
<dbReference type="InterPro" id="IPR014327">
    <property type="entry name" value="RNA_pol_sigma70_bacteroid"/>
</dbReference>
<feature type="domain" description="RNA polymerase sigma-70 region 2" evidence="5">
    <location>
        <begin position="23"/>
        <end position="90"/>
    </location>
</feature>
<proteinExistence type="inferred from homology"/>
<dbReference type="Pfam" id="PF04542">
    <property type="entry name" value="Sigma70_r2"/>
    <property type="match status" value="1"/>
</dbReference>
<dbReference type="Gene3D" id="1.10.1740.10">
    <property type="match status" value="1"/>
</dbReference>
<dbReference type="Gene3D" id="1.10.10.10">
    <property type="entry name" value="Winged helix-like DNA-binding domain superfamily/Winged helix DNA-binding domain"/>
    <property type="match status" value="1"/>
</dbReference>
<feature type="domain" description="RNA polymerase sigma factor 70 region 4 type 2" evidence="6">
    <location>
        <begin position="120"/>
        <end position="167"/>
    </location>
</feature>
<reference evidence="8" key="1">
    <citation type="journal article" date="2019" name="Int. J. Syst. Evol. Microbiol.">
        <title>The Global Catalogue of Microorganisms (GCM) 10K type strain sequencing project: providing services to taxonomists for standard genome sequencing and annotation.</title>
        <authorList>
            <consortium name="The Broad Institute Genomics Platform"/>
            <consortium name="The Broad Institute Genome Sequencing Center for Infectious Disease"/>
            <person name="Wu L."/>
            <person name="Ma J."/>
        </authorList>
    </citation>
    <scope>NUCLEOTIDE SEQUENCE [LARGE SCALE GENOMIC DNA]</scope>
    <source>
        <strain evidence="8">KCTC 52924</strain>
    </source>
</reference>
<dbReference type="InterPro" id="IPR013325">
    <property type="entry name" value="RNA_pol_sigma_r2"/>
</dbReference>
<dbReference type="PANTHER" id="PTHR43133">
    <property type="entry name" value="RNA POLYMERASE ECF-TYPE SIGMA FACTO"/>
    <property type="match status" value="1"/>
</dbReference>
<dbReference type="InterPro" id="IPR039425">
    <property type="entry name" value="RNA_pol_sigma-70-like"/>
</dbReference>
<dbReference type="InterPro" id="IPR036388">
    <property type="entry name" value="WH-like_DNA-bd_sf"/>
</dbReference>
<dbReference type="InterPro" id="IPR013249">
    <property type="entry name" value="RNA_pol_sigma70_r4_t2"/>
</dbReference>
<gene>
    <name evidence="7" type="ORF">ACFS1K_05830</name>
</gene>
<evidence type="ECO:0000313" key="7">
    <source>
        <dbReference type="EMBL" id="MFD2789269.1"/>
    </source>
</evidence>
<evidence type="ECO:0000256" key="4">
    <source>
        <dbReference type="ARBA" id="ARBA00023163"/>
    </source>
</evidence>
<protein>
    <submittedName>
        <fullName evidence="7">RNA polymerase sigma factor</fullName>
    </submittedName>
</protein>
<dbReference type="NCBIfam" id="TIGR02985">
    <property type="entry name" value="Sig70_bacteroi1"/>
    <property type="match status" value="1"/>
</dbReference>
<keyword evidence="3" id="KW-0731">Sigma factor</keyword>
<evidence type="ECO:0000256" key="2">
    <source>
        <dbReference type="ARBA" id="ARBA00023015"/>
    </source>
</evidence>
<evidence type="ECO:0000256" key="1">
    <source>
        <dbReference type="ARBA" id="ARBA00010641"/>
    </source>
</evidence>
<dbReference type="Proteomes" id="UP001597532">
    <property type="component" value="Unassembled WGS sequence"/>
</dbReference>
<evidence type="ECO:0000259" key="6">
    <source>
        <dbReference type="Pfam" id="PF08281"/>
    </source>
</evidence>
<dbReference type="InterPro" id="IPR013324">
    <property type="entry name" value="RNA_pol_sigma_r3/r4-like"/>
</dbReference>
<comment type="caution">
    <text evidence="7">The sequence shown here is derived from an EMBL/GenBank/DDBJ whole genome shotgun (WGS) entry which is preliminary data.</text>
</comment>
<dbReference type="EMBL" id="JBHUOK010000021">
    <property type="protein sequence ID" value="MFD2789269.1"/>
    <property type="molecule type" value="Genomic_DNA"/>
</dbReference>